<feature type="compositionally biased region" description="Basic and acidic residues" evidence="1">
    <location>
        <begin position="54"/>
        <end position="63"/>
    </location>
</feature>
<dbReference type="EMBL" id="JAFLEQ010000015">
    <property type="protein sequence ID" value="MBN9644587.1"/>
    <property type="molecule type" value="Genomic_DNA"/>
</dbReference>
<name>A0A939IYE4_9CORY</name>
<protein>
    <submittedName>
        <fullName evidence="2">Uncharacterized protein</fullName>
    </submittedName>
</protein>
<accession>A0A939IYE4</accession>
<organism evidence="2 3">
    <name type="scientific">Corynebacterium mendelii</name>
    <dbReference type="NCBI Taxonomy" id="2765362"/>
    <lineage>
        <taxon>Bacteria</taxon>
        <taxon>Bacillati</taxon>
        <taxon>Actinomycetota</taxon>
        <taxon>Actinomycetes</taxon>
        <taxon>Mycobacteriales</taxon>
        <taxon>Corynebacteriaceae</taxon>
        <taxon>Corynebacterium</taxon>
    </lineage>
</organism>
<evidence type="ECO:0000313" key="2">
    <source>
        <dbReference type="EMBL" id="MBN9644587.1"/>
    </source>
</evidence>
<dbReference type="AlphaFoldDB" id="A0A939IYE4"/>
<proteinExistence type="predicted"/>
<comment type="caution">
    <text evidence="2">The sequence shown here is derived from an EMBL/GenBank/DDBJ whole genome shotgun (WGS) entry which is preliminary data.</text>
</comment>
<sequence>MCPTSINPGDPVNDHVVYRADVSPQSAPPTMGVAASILIPASQRTYNEDDPDDAHDHDSRRHP</sequence>
<keyword evidence="3" id="KW-1185">Reference proteome</keyword>
<dbReference type="Proteomes" id="UP000664332">
    <property type="component" value="Unassembled WGS sequence"/>
</dbReference>
<reference evidence="2" key="1">
    <citation type="submission" date="2021-03" db="EMBL/GenBank/DDBJ databases">
        <authorList>
            <person name="Sun Q."/>
        </authorList>
    </citation>
    <scope>NUCLEOTIDE SEQUENCE</scope>
    <source>
        <strain evidence="2">CCM 8862</strain>
    </source>
</reference>
<evidence type="ECO:0000256" key="1">
    <source>
        <dbReference type="SAM" id="MobiDB-lite"/>
    </source>
</evidence>
<evidence type="ECO:0000313" key="3">
    <source>
        <dbReference type="Proteomes" id="UP000664332"/>
    </source>
</evidence>
<gene>
    <name evidence="2" type="ORF">JZY06_08185</name>
</gene>
<feature type="region of interest" description="Disordered" evidence="1">
    <location>
        <begin position="41"/>
        <end position="63"/>
    </location>
</feature>